<evidence type="ECO:0000313" key="10">
    <source>
        <dbReference type="Proteomes" id="UP001174909"/>
    </source>
</evidence>
<dbReference type="InterPro" id="IPR027417">
    <property type="entry name" value="P-loop_NTPase"/>
</dbReference>
<dbReference type="SUPFAM" id="SSF56112">
    <property type="entry name" value="Protein kinase-like (PK-like)"/>
    <property type="match status" value="1"/>
</dbReference>
<dbReference type="PROSITE" id="PS00108">
    <property type="entry name" value="PROTEIN_KINASE_ST"/>
    <property type="match status" value="1"/>
</dbReference>
<feature type="compositionally biased region" description="Polar residues" evidence="7">
    <location>
        <begin position="303"/>
        <end position="314"/>
    </location>
</feature>
<dbReference type="SUPFAM" id="SSF52540">
    <property type="entry name" value="P-loop containing nucleoside triphosphate hydrolases"/>
    <property type="match status" value="1"/>
</dbReference>
<dbReference type="GO" id="GO:0005737">
    <property type="term" value="C:cytoplasm"/>
    <property type="evidence" value="ECO:0007669"/>
    <property type="project" value="TreeGrafter"/>
</dbReference>
<feature type="compositionally biased region" description="Polar residues" evidence="7">
    <location>
        <begin position="370"/>
        <end position="381"/>
    </location>
</feature>
<organism evidence="9 10">
    <name type="scientific">Geodia barretti</name>
    <name type="common">Barrett's horny sponge</name>
    <dbReference type="NCBI Taxonomy" id="519541"/>
    <lineage>
        <taxon>Eukaryota</taxon>
        <taxon>Metazoa</taxon>
        <taxon>Porifera</taxon>
        <taxon>Demospongiae</taxon>
        <taxon>Heteroscleromorpha</taxon>
        <taxon>Tetractinellida</taxon>
        <taxon>Astrophorina</taxon>
        <taxon>Geodiidae</taxon>
        <taxon>Geodia</taxon>
    </lineage>
</organism>
<keyword evidence="3 9" id="KW-0418">Kinase</keyword>
<dbReference type="PANTHER" id="PTHR11042">
    <property type="entry name" value="EUKARYOTIC TRANSLATION INITIATION FACTOR 2-ALPHA KINASE EIF2-ALPHA KINASE -RELATED"/>
    <property type="match status" value="1"/>
</dbReference>
<dbReference type="PANTHER" id="PTHR11042:SF91">
    <property type="entry name" value="EUKARYOTIC TRANSLATION INITIATION FACTOR 2-ALPHA KINASE"/>
    <property type="match status" value="1"/>
</dbReference>
<dbReference type="SMART" id="SM00220">
    <property type="entry name" value="S_TKc"/>
    <property type="match status" value="1"/>
</dbReference>
<dbReference type="Gene3D" id="3.30.200.20">
    <property type="entry name" value="Phosphorylase Kinase, domain 1"/>
    <property type="match status" value="1"/>
</dbReference>
<evidence type="ECO:0000256" key="7">
    <source>
        <dbReference type="SAM" id="MobiDB-lite"/>
    </source>
</evidence>
<keyword evidence="2 6" id="KW-0547">Nucleotide-binding</keyword>
<evidence type="ECO:0000256" key="3">
    <source>
        <dbReference type="ARBA" id="ARBA00022777"/>
    </source>
</evidence>
<feature type="compositionally biased region" description="Basic residues" evidence="7">
    <location>
        <begin position="1472"/>
        <end position="1485"/>
    </location>
</feature>
<dbReference type="GO" id="GO:0004694">
    <property type="term" value="F:eukaryotic translation initiation factor 2alpha kinase activity"/>
    <property type="evidence" value="ECO:0007669"/>
    <property type="project" value="TreeGrafter"/>
</dbReference>
<feature type="compositionally biased region" description="Low complexity" evidence="7">
    <location>
        <begin position="265"/>
        <end position="302"/>
    </location>
</feature>
<sequence>MDFPSEVCTECFEISGKNKSEVPRLLASKCLEKTRHKCVTVRVREVDGVLEPEIRPVPRAHFKGEFLLCDPEKCRRLKKGETCNFPHCFKEKAAWNAEKFGVIAFLSLVTKTPTSPPSTPIKIGSNSSIKDAPKPKDLWPDFHGFGAKTLEELRKDHHQVTASATSGAAEHNVLQVTSNTSAVIPRQELRPLTVDTSRPLVPWQPPDPVTASPQRQPSHEHRPLTVDTSRPLVPWQPPDPVTASPRRQPSYAHIASGKARTSSLSPSQTQTAQAISSQQSPVRPRQMSQSSPVQQISPQSRQTLPASTPQQVSLESKHALPAFPPTRRQLRTSLLQQVPLRPMQKSASLPQEMPQAPKQAVVGSPPQLEPRQTLSASQPQQLGKKAWKTLPLTSLQQKPIAIPQAKHSPATGKRERHSHILHQPLATGTYHHRFNELLKLEEMAHAELLNDRCDGKYKLCLLPAGQTPGEVRVDAKPVHFRFGYIKGMGCDEVGYATQSASGAVVTMGGENIKCDILRENMYHSEERLYIAFTKEVKQMLLACVGNSRTAFISPTPLAIQFLLKYSYFRSLKNAIRDVPKNVISRILPQRSSFPQTLTLENSTRSLETYCSSDQYEALKIIASTPASGPPVLIAGPFGTGKTRVLAIAAHYFLQKSVQDGNRLAILVCTQQHVSADAFLRMYTDLTPGKEDITIIRLIPIYYHQRNDFMKHFYRTVDNFRKDMERNSHRNRLRYLIVSTCLTAKRIGEYPPVLPSWFFTHIFLDEGAQMREPEAVAPLCMADENTKLVIAGDRFQVGPGMLVLGEEPQKYGLSVSLLERLYDLYQDLGDVAKPYCAHLSTNFRCHSAILNLARQVAYKTTLRCNVPDLSAHPDAPFPLLFVCTSLDHNVKETKDSLSKVEVNAALNKASQIFMKWPDSTWGKRDLREICFLSPCRGQVTLARDIRDKNLPPQVRSVRKLATYNIQGQEFRALFISTSEPTTPDGETRDATKSISDPAVFITAITRARSLVVAVGNPFMLLRREEHMVKKYGDRGHCWSHFLKACIDNGTLSVYHSSESRSALLEKMVNERVSKLYILEPVQSSVNATFETAPTIDIVPSTPTQATQSAAVVQPTEERSSMSNEFKDYVVKEELGKGGFGVVCRVQYKIDRNEYALKIVRIKDNPEKVEREVRALAKLSHPNIVRYYHSWKEKAPRNWQHISPWKYLPSSDSASYPSERLTGETVSQADAQEASANISPQVSSHSSGLATQDDSDSNVTFRDSSSDTQHLYPEGGMRLDPQPPVCLCIKTELCHKETLKSWLNKNKDNRRRVEITNWFVELLEGVKFIHSQSLMHRDLKPSNIFFSISPTDSERNIKIGDFGLVTTSQGSFGEAAPPKSQYVGTSFYVSPEQEQKIPYGKKVDIYALGIIYFEMNCPFGTESERCKVLSALRSKGSFPPAFEVNLPLEAGIIQWMLTEDPGQRPSAETIASSPRKKKLVKNAKTRQSKATIPRL</sequence>
<dbReference type="Pfam" id="PF00069">
    <property type="entry name" value="Pkinase"/>
    <property type="match status" value="2"/>
</dbReference>
<evidence type="ECO:0000256" key="1">
    <source>
        <dbReference type="ARBA" id="ARBA00022679"/>
    </source>
</evidence>
<dbReference type="InterPro" id="IPR000719">
    <property type="entry name" value="Prot_kinase_dom"/>
</dbReference>
<dbReference type="PROSITE" id="PS50011">
    <property type="entry name" value="PROTEIN_KINASE_DOM"/>
    <property type="match status" value="1"/>
</dbReference>
<protein>
    <submittedName>
        <fullName evidence="9">Eukaryotic translation initiation factor 2-alpha kinase 1</fullName>
    </submittedName>
</protein>
<evidence type="ECO:0000313" key="9">
    <source>
        <dbReference type="EMBL" id="CAI8034247.1"/>
    </source>
</evidence>
<evidence type="ECO:0000256" key="2">
    <source>
        <dbReference type="ARBA" id="ARBA00022741"/>
    </source>
</evidence>
<evidence type="ECO:0000256" key="4">
    <source>
        <dbReference type="ARBA" id="ARBA00022840"/>
    </source>
</evidence>
<evidence type="ECO:0000259" key="8">
    <source>
        <dbReference type="PROSITE" id="PS50011"/>
    </source>
</evidence>
<dbReference type="InterPro" id="IPR041679">
    <property type="entry name" value="DNA2/NAM7-like_C"/>
</dbReference>
<dbReference type="GO" id="GO:0003743">
    <property type="term" value="F:translation initiation factor activity"/>
    <property type="evidence" value="ECO:0007669"/>
    <property type="project" value="UniProtKB-KW"/>
</dbReference>
<dbReference type="PROSITE" id="PS00107">
    <property type="entry name" value="PROTEIN_KINASE_ATP"/>
    <property type="match status" value="1"/>
</dbReference>
<dbReference type="GO" id="GO:0005524">
    <property type="term" value="F:ATP binding"/>
    <property type="evidence" value="ECO:0007669"/>
    <property type="project" value="UniProtKB-UniRule"/>
</dbReference>
<dbReference type="Pfam" id="PF13087">
    <property type="entry name" value="AAA_12"/>
    <property type="match status" value="1"/>
</dbReference>
<feature type="compositionally biased region" description="Polar residues" evidence="7">
    <location>
        <begin position="1222"/>
        <end position="1267"/>
    </location>
</feature>
<dbReference type="InterPro" id="IPR050339">
    <property type="entry name" value="CC_SR_Kinase"/>
</dbReference>
<dbReference type="Gene3D" id="3.40.50.300">
    <property type="entry name" value="P-loop containing nucleotide triphosphate hydrolases"/>
    <property type="match status" value="2"/>
</dbReference>
<feature type="domain" description="Protein kinase" evidence="8">
    <location>
        <begin position="1127"/>
        <end position="1474"/>
    </location>
</feature>
<dbReference type="InterPro" id="IPR011009">
    <property type="entry name" value="Kinase-like_dom_sf"/>
</dbReference>
<keyword evidence="4 6" id="KW-0067">ATP-binding</keyword>
<dbReference type="InterPro" id="IPR008271">
    <property type="entry name" value="Ser/Thr_kinase_AS"/>
</dbReference>
<evidence type="ECO:0000256" key="5">
    <source>
        <dbReference type="ARBA" id="ARBA00037982"/>
    </source>
</evidence>
<keyword evidence="9" id="KW-0396">Initiation factor</keyword>
<feature type="region of interest" description="Disordered" evidence="7">
    <location>
        <begin position="1461"/>
        <end position="1493"/>
    </location>
</feature>
<dbReference type="GO" id="GO:0005634">
    <property type="term" value="C:nucleus"/>
    <property type="evidence" value="ECO:0007669"/>
    <property type="project" value="TreeGrafter"/>
</dbReference>
<keyword evidence="1" id="KW-0808">Transferase</keyword>
<proteinExistence type="inferred from homology"/>
<evidence type="ECO:0000256" key="6">
    <source>
        <dbReference type="PROSITE-ProRule" id="PRU10141"/>
    </source>
</evidence>
<gene>
    <name evidence="9" type="ORF">GBAR_LOCUS19304</name>
</gene>
<accession>A0AA35SS29</accession>
<feature type="binding site" evidence="6">
    <location>
        <position position="1156"/>
    </location>
    <ligand>
        <name>ATP</name>
        <dbReference type="ChEBI" id="CHEBI:30616"/>
    </ligand>
</feature>
<feature type="region of interest" description="Disordered" evidence="7">
    <location>
        <begin position="115"/>
        <end position="135"/>
    </location>
</feature>
<reference evidence="9" key="1">
    <citation type="submission" date="2023-03" db="EMBL/GenBank/DDBJ databases">
        <authorList>
            <person name="Steffen K."/>
            <person name="Cardenas P."/>
        </authorList>
    </citation>
    <scope>NUCLEOTIDE SEQUENCE</scope>
</reference>
<feature type="region of interest" description="Disordered" evidence="7">
    <location>
        <begin position="344"/>
        <end position="383"/>
    </location>
</feature>
<name>A0AA35SS29_GEOBA</name>
<feature type="region of interest" description="Disordered" evidence="7">
    <location>
        <begin position="187"/>
        <end position="325"/>
    </location>
</feature>
<dbReference type="InterPro" id="IPR017441">
    <property type="entry name" value="Protein_kinase_ATP_BS"/>
</dbReference>
<dbReference type="EMBL" id="CASHTH010002722">
    <property type="protein sequence ID" value="CAI8034247.1"/>
    <property type="molecule type" value="Genomic_DNA"/>
</dbReference>
<dbReference type="Proteomes" id="UP001174909">
    <property type="component" value="Unassembled WGS sequence"/>
</dbReference>
<feature type="region of interest" description="Disordered" evidence="7">
    <location>
        <begin position="1214"/>
        <end position="1275"/>
    </location>
</feature>
<dbReference type="Gene3D" id="1.10.510.10">
    <property type="entry name" value="Transferase(Phosphotransferase) domain 1"/>
    <property type="match status" value="1"/>
</dbReference>
<dbReference type="CDD" id="cd13996">
    <property type="entry name" value="STKc_EIF2AK"/>
    <property type="match status" value="1"/>
</dbReference>
<comment type="similarity">
    <text evidence="5">Belongs to the protein kinase superfamily. Ser/Thr protein kinase family. GCN2 subfamily.</text>
</comment>
<keyword evidence="9" id="KW-0648">Protein biosynthesis</keyword>
<comment type="caution">
    <text evidence="9">The sequence shown here is derived from an EMBL/GenBank/DDBJ whole genome shotgun (WGS) entry which is preliminary data.</text>
</comment>
<keyword evidence="10" id="KW-1185">Reference proteome</keyword>